<feature type="region of interest" description="Disordered" evidence="2">
    <location>
        <begin position="63"/>
        <end position="135"/>
    </location>
</feature>
<gene>
    <name evidence="5" type="ORF">BJX66DRAFT_328406</name>
</gene>
<accession>A0ABR4FTV0</accession>
<comment type="caution">
    <text evidence="5">The sequence shown here is derived from an EMBL/GenBank/DDBJ whole genome shotgun (WGS) entry which is preliminary data.</text>
</comment>
<dbReference type="Proteomes" id="UP001610563">
    <property type="component" value="Unassembled WGS sequence"/>
</dbReference>
<dbReference type="SUPFAM" id="SSF52540">
    <property type="entry name" value="P-loop containing nucleoside triphosphate hydrolases"/>
    <property type="match status" value="1"/>
</dbReference>
<keyword evidence="1" id="KW-0175">Coiled coil</keyword>
<feature type="region of interest" description="Disordered" evidence="2">
    <location>
        <begin position="149"/>
        <end position="175"/>
    </location>
</feature>
<dbReference type="Pfam" id="PF24564">
    <property type="entry name" value="DUF7605"/>
    <property type="match status" value="1"/>
</dbReference>
<dbReference type="InterPro" id="IPR027417">
    <property type="entry name" value="P-loop_NTPase"/>
</dbReference>
<feature type="coiled-coil region" evidence="1">
    <location>
        <begin position="797"/>
        <end position="824"/>
    </location>
</feature>
<keyword evidence="6" id="KW-1185">Reference proteome</keyword>
<reference evidence="5 6" key="1">
    <citation type="submission" date="2024-07" db="EMBL/GenBank/DDBJ databases">
        <title>Section-level genome sequencing and comparative genomics of Aspergillus sections Usti and Cavernicolus.</title>
        <authorList>
            <consortium name="Lawrence Berkeley National Laboratory"/>
            <person name="Nybo J.L."/>
            <person name="Vesth T.C."/>
            <person name="Theobald S."/>
            <person name="Frisvad J.C."/>
            <person name="Larsen T.O."/>
            <person name="Kjaerboelling I."/>
            <person name="Rothschild-Mancinelli K."/>
            <person name="Lyhne E.K."/>
            <person name="Kogle M.E."/>
            <person name="Barry K."/>
            <person name="Clum A."/>
            <person name="Na H."/>
            <person name="Ledsgaard L."/>
            <person name="Lin J."/>
            <person name="Lipzen A."/>
            <person name="Kuo A."/>
            <person name="Riley R."/>
            <person name="Mondo S."/>
            <person name="Labutti K."/>
            <person name="Haridas S."/>
            <person name="Pangalinan J."/>
            <person name="Salamov A.A."/>
            <person name="Simmons B.A."/>
            <person name="Magnuson J.K."/>
            <person name="Chen J."/>
            <person name="Drula E."/>
            <person name="Henrissat B."/>
            <person name="Wiebenga A."/>
            <person name="Lubbers R.J."/>
            <person name="Gomes A.C."/>
            <person name="Makela M.R."/>
            <person name="Stajich J."/>
            <person name="Grigoriev I.V."/>
            <person name="Mortensen U.H."/>
            <person name="De Vries R.P."/>
            <person name="Baker S.E."/>
            <person name="Andersen M.R."/>
        </authorList>
    </citation>
    <scope>NUCLEOTIDE SEQUENCE [LARGE SCALE GENOMIC DNA]</scope>
    <source>
        <strain evidence="5 6">CBS 209.92</strain>
    </source>
</reference>
<evidence type="ECO:0000256" key="2">
    <source>
        <dbReference type="SAM" id="MobiDB-lite"/>
    </source>
</evidence>
<evidence type="ECO:0008006" key="7">
    <source>
        <dbReference type="Google" id="ProtNLM"/>
    </source>
</evidence>
<dbReference type="InterPro" id="IPR045063">
    <property type="entry name" value="Dynamin_N"/>
</dbReference>
<evidence type="ECO:0000259" key="3">
    <source>
        <dbReference type="Pfam" id="PF00350"/>
    </source>
</evidence>
<evidence type="ECO:0000313" key="6">
    <source>
        <dbReference type="Proteomes" id="UP001610563"/>
    </source>
</evidence>
<protein>
    <recommendedName>
        <fullName evidence="7">Tat pathway signal sequence</fullName>
    </recommendedName>
</protein>
<proteinExistence type="predicted"/>
<dbReference type="EMBL" id="JBFTWV010000112">
    <property type="protein sequence ID" value="KAL2786690.1"/>
    <property type="molecule type" value="Genomic_DNA"/>
</dbReference>
<feature type="compositionally biased region" description="Polar residues" evidence="2">
    <location>
        <begin position="84"/>
        <end position="99"/>
    </location>
</feature>
<feature type="region of interest" description="Disordered" evidence="2">
    <location>
        <begin position="1"/>
        <end position="46"/>
    </location>
</feature>
<dbReference type="Gene3D" id="3.40.50.300">
    <property type="entry name" value="P-loop containing nucleotide triphosphate hydrolases"/>
    <property type="match status" value="1"/>
</dbReference>
<name>A0ABR4FTV0_9EURO</name>
<feature type="compositionally biased region" description="Low complexity" evidence="2">
    <location>
        <begin position="26"/>
        <end position="43"/>
    </location>
</feature>
<feature type="coiled-coil region" evidence="1">
    <location>
        <begin position="569"/>
        <end position="596"/>
    </location>
</feature>
<evidence type="ECO:0000256" key="1">
    <source>
        <dbReference type="SAM" id="Coils"/>
    </source>
</evidence>
<evidence type="ECO:0000259" key="4">
    <source>
        <dbReference type="Pfam" id="PF24564"/>
    </source>
</evidence>
<organism evidence="5 6">
    <name type="scientific">Aspergillus keveii</name>
    <dbReference type="NCBI Taxonomy" id="714993"/>
    <lineage>
        <taxon>Eukaryota</taxon>
        <taxon>Fungi</taxon>
        <taxon>Dikarya</taxon>
        <taxon>Ascomycota</taxon>
        <taxon>Pezizomycotina</taxon>
        <taxon>Eurotiomycetes</taxon>
        <taxon>Eurotiomycetidae</taxon>
        <taxon>Eurotiales</taxon>
        <taxon>Aspergillaceae</taxon>
        <taxon>Aspergillus</taxon>
        <taxon>Aspergillus subgen. Nidulantes</taxon>
    </lineage>
</organism>
<feature type="domain" description="Dynamin N-terminal" evidence="3">
    <location>
        <begin position="251"/>
        <end position="490"/>
    </location>
</feature>
<feature type="compositionally biased region" description="Polar residues" evidence="2">
    <location>
        <begin position="107"/>
        <end position="116"/>
    </location>
</feature>
<feature type="domain" description="DUF7605" evidence="4">
    <location>
        <begin position="742"/>
        <end position="922"/>
    </location>
</feature>
<evidence type="ECO:0000313" key="5">
    <source>
        <dbReference type="EMBL" id="KAL2786690.1"/>
    </source>
</evidence>
<feature type="compositionally biased region" description="Polar residues" evidence="2">
    <location>
        <begin position="1"/>
        <end position="14"/>
    </location>
</feature>
<dbReference type="PANTHER" id="PTHR36681:SF3">
    <property type="entry name" value="NUCLEAR GTPASE, GERMINAL CENTER-ASSOCIATED, TANDEM DUPLICATE 3"/>
    <property type="match status" value="1"/>
</dbReference>
<sequence>MAATENSRTSSRGSDSQDHVLPSVEFSFSSSPSAGGTATTAPSVDLLSDPEVDRISLTSTTQNFQNLRLGDHQSGTSHAPGPRLNSTQRVSELSPSCHTTYRDLYNATPSPAGISSTERREQRPQTPTSPLGGVSAHFRDLNIADSQEAAFDSSDHNGDPNLDEISVRSNGDGDEADRDYLYNIREEELPQAPIYDIRLQNALRNIRGQLTDLVHGMGLQEQARDSTTVFHSLYEQILSACRFTYPATRTVGFIGDSGMGKSSVINSILDQEGLARSSGDGAACTTVVTEFRSVDDEHPHNYTIEADFMDNDEILELLEELLSAVRKYYTGAYREVSESEEQENIRGAAMRAWDTLQSLFPDQAELDLEFVSQDGEEVVEPIISKLVEWAVARQDSWPGGRNSLQYSAVANHADECMEQLDILMADSRDRSKPTLWPFIKLIRVYLRSPILRTGLILADLPGFRDLNYARVRATERYLRHSCNEVFIVSTIFRCTSDRSIKDIIRRCPQDQPIRIICTRSEDVNAKEAIRTAPVTEASQIMELDSRIEALKKRSRQVRSLRQQTTGSRNQNLSAEENNLREQKEALELELKQFLISRRNQRVTKSLSRVLDNQTRIFCVSNSLYMDHREMDPELASAYLELSGIKELRRCCQSVPADAQLRATESFLQNQLPATLGSLLLWASASGNVVTASRAETLRDILHEAGQTLQQSLISRRSLIRLAQSSLEDQFKNLIEQEIRSSRNEWKHGAIDASRDWATWNHATYAAWCRNNGTHRTKNQPYRCWNEEILGLAITQLSSTWDAMLDVLEEKKDNLKQEILDLFQDLCDTIEEHNDIAPDALRDLALNITMRQRCVIHTILSRFDDLICDTEKMKLDTIGGHDSSYIASVMRTVYNSCREQYGDGSDLRRKQTMNQHLKSSTLFKEFATKISDDFRNLVKRAINRLDQELREEIAKISQDLRASVAGEREEPEAGRDPRYAEELRRKVGIIRGTLDHAWTILREVRQVTANLA</sequence>
<dbReference type="InterPro" id="IPR056024">
    <property type="entry name" value="DUF7605"/>
</dbReference>
<dbReference type="PANTHER" id="PTHR36681">
    <property type="entry name" value="NUCLEAR GTPASE, GERMINAL CENTER-ASSOCIATED, TANDEM DUPLICATE 3"/>
    <property type="match status" value="1"/>
</dbReference>
<dbReference type="Pfam" id="PF00350">
    <property type="entry name" value="Dynamin_N"/>
    <property type="match status" value="1"/>
</dbReference>